<evidence type="ECO:0000256" key="1">
    <source>
        <dbReference type="ARBA" id="ARBA00007835"/>
    </source>
</evidence>
<keyword evidence="2" id="KW-0732">Signal</keyword>
<keyword evidence="5" id="KW-0443">Lipid metabolism</keyword>
<dbReference type="PANTHER" id="PTHR12370:SF3">
    <property type="entry name" value="PHOSPHOLIPASE B-LIKE 2-RELATED"/>
    <property type="match status" value="1"/>
</dbReference>
<dbReference type="EMBL" id="CAJNJA010095696">
    <property type="protein sequence ID" value="CAE7942100.1"/>
    <property type="molecule type" value="Genomic_DNA"/>
</dbReference>
<accession>A0A813CI97</accession>
<dbReference type="PANTHER" id="PTHR12370">
    <property type="entry name" value="PHOSPHOLIPASE B-RELATED"/>
    <property type="match status" value="1"/>
</dbReference>
<evidence type="ECO:0000256" key="4">
    <source>
        <dbReference type="ARBA" id="ARBA00022963"/>
    </source>
</evidence>
<gene>
    <name evidence="8" type="primary">plbB</name>
    <name evidence="8" type="ORF">SNEC2469_LOCUS34529</name>
</gene>
<dbReference type="AlphaFoldDB" id="A0A813CI97"/>
<comment type="similarity">
    <text evidence="1">Belongs to the phospholipase B-like family.</text>
</comment>
<dbReference type="InterPro" id="IPR007000">
    <property type="entry name" value="PLipase_B-like"/>
</dbReference>
<dbReference type="PROSITE" id="PS50280">
    <property type="entry name" value="SET"/>
    <property type="match status" value="1"/>
</dbReference>
<comment type="caution">
    <text evidence="8">The sequence shown here is derived from an EMBL/GenBank/DDBJ whole genome shotgun (WGS) entry which is preliminary data.</text>
</comment>
<dbReference type="CDD" id="cd20071">
    <property type="entry name" value="SET_SMYD"/>
    <property type="match status" value="1"/>
</dbReference>
<name>A0A813CI97_9DINO</name>
<evidence type="ECO:0000313" key="8">
    <source>
        <dbReference type="EMBL" id="CAE7942100.1"/>
    </source>
</evidence>
<keyword evidence="3" id="KW-0378">Hydrolase</keyword>
<reference evidence="8" key="1">
    <citation type="submission" date="2021-02" db="EMBL/GenBank/DDBJ databases">
        <authorList>
            <person name="Dougan E. K."/>
            <person name="Rhodes N."/>
            <person name="Thang M."/>
            <person name="Chan C."/>
        </authorList>
    </citation>
    <scope>NUCLEOTIDE SEQUENCE</scope>
</reference>
<keyword evidence="9" id="KW-1185">Reference proteome</keyword>
<evidence type="ECO:0000256" key="3">
    <source>
        <dbReference type="ARBA" id="ARBA00022801"/>
    </source>
</evidence>
<sequence>MAAPVLRGLESKPKLNGRTVKLVEYHQDRGRWEVELDGELPPTELFQIDWNDDWWEPCDGESESFKTLCSQKGPTATFKEELDGKLRKLKLLESTAKISAVDCNGRNVCVFNSDGSVLQELQKKHIPRKVDTPNEVCQRSFPLHFQRKAVEGKTLAIRPSSLNVREDDSASRLRQKKVEMCVGILHRKPELDGQVGLLGPFQAHTNRWEVLPDARGLWDVKVDGSATAVQLSSSEIRDEASGDGIADPIRVGMWPEHDQERALYANVAFRQGQIIMEEEPALVGNTAEIVKLMQQSKKLSPEQREQLSQLSQGADFVRSGRDGNEKVTEADFLTVFNGDGSEDSRSSADKGLLKSLFSFMRTFVTNSFWHHRAGARGLYLQLARVNHSCRPNAIVGEPKAEFDAKRLPNGIKPADPLKKALIAIRDIQQGEEITISYLGDDELLQPSHIRREMLESSYGFNCTCHRCIDEDDDGLLRTFRCANCGGGMHAGTRSGPKRFPSVSPDLWSVGLDHDSGMSLRRGRTGDAVAWGSFQDAINSTGWAVLDVHTTSRANGNTQSYAAGYLEGALTHTRITQHLQNMWGVDFKGYATGTVPQKVRDFVSANMEWMVNQVKDNPSDNYWVTVGYLLAQLHGLADGYEAARDHQQGELPLTVEDMLMLVMVDTDMDDVVTAVVAEGHFINEHFLHRRHKRRHRMFDPFPEFFEVSRRHHGHCSALVQVAPNFEDLWVSHATWDEYRGMLRIIKYFDMPLPGTAVQRMAFTADPGGLYSADDFYVLDSQLVVMETTIDNYNRSLWSNVKPETLMTWARTMVANRLSTNGAEWTTYQVRDNSGTCNNQWMVVDYKRFVPGSELKDGVLWISETMPGHSQTGDVTHVLRNQHSWPSYNIPFFTHIWKVGGYEHLQAKSGSDDFSFEQCPRAKMFERARKQGFGNSLESLMALIRYNRLGDPLALGDACNAISARCDLNPQKHVSYDCFGAIDAKVASWRSNRHDLSFLAVSSPTRSHGEQPFAWSRVNDKLDGCKPENHIGHPATTTLKRQNVAIRPCTGLAPCNACGSPAAEDEKLVAAEQEQERIFADHCKMISEKRKDPKLLVDMAKICAEIGLAPNHWLLCKVHHMQACFFAQAGEASRAVESLAGILHLHEKVFGSISLQKTELLGDQLLQQGDAVKAFDAYISVLKVLKLRSPNTPPSDEHCERIRQKLRAALDGKRSDREETRSGGYP</sequence>
<dbReference type="InterPro" id="IPR046341">
    <property type="entry name" value="SET_dom_sf"/>
</dbReference>
<organism evidence="8 9">
    <name type="scientific">Symbiodinium necroappetens</name>
    <dbReference type="NCBI Taxonomy" id="1628268"/>
    <lineage>
        <taxon>Eukaryota</taxon>
        <taxon>Sar</taxon>
        <taxon>Alveolata</taxon>
        <taxon>Dinophyceae</taxon>
        <taxon>Suessiales</taxon>
        <taxon>Symbiodiniaceae</taxon>
        <taxon>Symbiodinium</taxon>
    </lineage>
</organism>
<keyword evidence="6" id="KW-0325">Glycoprotein</keyword>
<dbReference type="Pfam" id="PF00856">
    <property type="entry name" value="SET"/>
    <property type="match status" value="1"/>
</dbReference>
<evidence type="ECO:0000313" key="9">
    <source>
        <dbReference type="Proteomes" id="UP000601435"/>
    </source>
</evidence>
<feature type="domain" description="SET" evidence="7">
    <location>
        <begin position="247"/>
        <end position="438"/>
    </location>
</feature>
<dbReference type="InterPro" id="IPR001214">
    <property type="entry name" value="SET_dom"/>
</dbReference>
<dbReference type="Proteomes" id="UP000601435">
    <property type="component" value="Unassembled WGS sequence"/>
</dbReference>
<dbReference type="Gene3D" id="3.60.60.30">
    <property type="match status" value="1"/>
</dbReference>
<dbReference type="Pfam" id="PF04916">
    <property type="entry name" value="Phospholip_B"/>
    <property type="match status" value="1"/>
</dbReference>
<dbReference type="GO" id="GO:0009395">
    <property type="term" value="P:phospholipid catabolic process"/>
    <property type="evidence" value="ECO:0007669"/>
    <property type="project" value="TreeGrafter"/>
</dbReference>
<evidence type="ECO:0000259" key="7">
    <source>
        <dbReference type="PROSITE" id="PS50280"/>
    </source>
</evidence>
<dbReference type="GO" id="GO:0005576">
    <property type="term" value="C:extracellular region"/>
    <property type="evidence" value="ECO:0007669"/>
    <property type="project" value="TreeGrafter"/>
</dbReference>
<dbReference type="Gene3D" id="2.170.270.10">
    <property type="entry name" value="SET domain"/>
    <property type="match status" value="1"/>
</dbReference>
<evidence type="ECO:0000256" key="5">
    <source>
        <dbReference type="ARBA" id="ARBA00023098"/>
    </source>
</evidence>
<keyword evidence="4" id="KW-0442">Lipid degradation</keyword>
<evidence type="ECO:0000256" key="2">
    <source>
        <dbReference type="ARBA" id="ARBA00022729"/>
    </source>
</evidence>
<evidence type="ECO:0000256" key="6">
    <source>
        <dbReference type="ARBA" id="ARBA00023180"/>
    </source>
</evidence>
<dbReference type="SUPFAM" id="SSF82199">
    <property type="entry name" value="SET domain"/>
    <property type="match status" value="1"/>
</dbReference>
<proteinExistence type="inferred from homology"/>
<protein>
    <submittedName>
        <fullName evidence="8">PlbB protein</fullName>
    </submittedName>
</protein>
<dbReference type="OrthoDB" id="419508at2759"/>
<dbReference type="GO" id="GO:0004620">
    <property type="term" value="F:phospholipase activity"/>
    <property type="evidence" value="ECO:0007669"/>
    <property type="project" value="InterPro"/>
</dbReference>